<dbReference type="SUPFAM" id="SSF53474">
    <property type="entry name" value="alpha/beta-Hydrolases"/>
    <property type="match status" value="1"/>
</dbReference>
<evidence type="ECO:0000313" key="3">
    <source>
        <dbReference type="EnsemblPlants" id="AUR62038644-RA:cds"/>
    </source>
</evidence>
<dbReference type="AlphaFoldDB" id="A0A803N110"/>
<dbReference type="PANTHER" id="PTHR23024">
    <property type="entry name" value="ARYLACETAMIDE DEACETYLASE"/>
    <property type="match status" value="1"/>
</dbReference>
<feature type="domain" description="Alpha/beta hydrolase fold-3" evidence="2">
    <location>
        <begin position="75"/>
        <end position="287"/>
    </location>
</feature>
<evidence type="ECO:0000259" key="2">
    <source>
        <dbReference type="Pfam" id="PF07859"/>
    </source>
</evidence>
<dbReference type="SMR" id="A0A803N110"/>
<evidence type="ECO:0000256" key="1">
    <source>
        <dbReference type="ARBA" id="ARBA00010515"/>
    </source>
</evidence>
<dbReference type="InterPro" id="IPR013094">
    <property type="entry name" value="AB_hydrolase_3"/>
</dbReference>
<organism evidence="3 4">
    <name type="scientific">Chenopodium quinoa</name>
    <name type="common">Quinoa</name>
    <dbReference type="NCBI Taxonomy" id="63459"/>
    <lineage>
        <taxon>Eukaryota</taxon>
        <taxon>Viridiplantae</taxon>
        <taxon>Streptophyta</taxon>
        <taxon>Embryophyta</taxon>
        <taxon>Tracheophyta</taxon>
        <taxon>Spermatophyta</taxon>
        <taxon>Magnoliopsida</taxon>
        <taxon>eudicotyledons</taxon>
        <taxon>Gunneridae</taxon>
        <taxon>Pentapetalae</taxon>
        <taxon>Caryophyllales</taxon>
        <taxon>Chenopodiaceae</taxon>
        <taxon>Chenopodioideae</taxon>
        <taxon>Atripliceae</taxon>
        <taxon>Chenopodium</taxon>
    </lineage>
</organism>
<sequence>MMNSTSEEVKVELPGFVRVYKDGSVERLFGSPLGPPTLEDPKTGVSSKDVTISSDKNLSARLYLPKLASNNHPILVYFHGGGFCVESAFSLPHQRYMNILASQGGVVIVSVEYRLAPEHPLPTAYEDCWTSLNWVASLQDPWLASHGSLDALFIGGDSSGANIAHNLAMRAGTESLDNGVKILGAFISHSHLMDDPSSSNLDVQMGYKVWNFVYPDAPGGSNSHMINPMADGAPSLAQLGCSRVLVIVAEKEGQRDTEIRYYNAVRNSGFQGSVELFETKGEGHCFHIFSPDSENAKLLFQRLTSFLHK</sequence>
<proteinExistence type="inferred from homology"/>
<dbReference type="RefSeq" id="XP_021717457.1">
    <property type="nucleotide sequence ID" value="XM_021861765.1"/>
</dbReference>
<reference evidence="3" key="2">
    <citation type="submission" date="2021-03" db="UniProtKB">
        <authorList>
            <consortium name="EnsemblPlants"/>
        </authorList>
    </citation>
    <scope>IDENTIFICATION</scope>
</reference>
<dbReference type="OrthoDB" id="408631at2759"/>
<dbReference type="GeneID" id="110685266"/>
<keyword evidence="4" id="KW-1185">Reference proteome</keyword>
<dbReference type="KEGG" id="cqi:110685266"/>
<dbReference type="EnsemblPlants" id="AUR62038644-RA">
    <property type="protein sequence ID" value="AUR62038644-RA:cds"/>
    <property type="gene ID" value="AUR62038644"/>
</dbReference>
<comment type="similarity">
    <text evidence="1">Belongs to the 'GDXG' lipolytic enzyme family.</text>
</comment>
<protein>
    <recommendedName>
        <fullName evidence="2">Alpha/beta hydrolase fold-3 domain-containing protein</fullName>
    </recommendedName>
</protein>
<dbReference type="InterPro" id="IPR029058">
    <property type="entry name" value="AB_hydrolase_fold"/>
</dbReference>
<reference evidence="3" key="1">
    <citation type="journal article" date="2017" name="Nature">
        <title>The genome of Chenopodium quinoa.</title>
        <authorList>
            <person name="Jarvis D.E."/>
            <person name="Ho Y.S."/>
            <person name="Lightfoot D.J."/>
            <person name="Schmoeckel S.M."/>
            <person name="Li B."/>
            <person name="Borm T.J.A."/>
            <person name="Ohyanagi H."/>
            <person name="Mineta K."/>
            <person name="Michell C.T."/>
            <person name="Saber N."/>
            <person name="Kharbatia N.M."/>
            <person name="Rupper R.R."/>
            <person name="Sharp A.R."/>
            <person name="Dally N."/>
            <person name="Boughton B.A."/>
            <person name="Woo Y.H."/>
            <person name="Gao G."/>
            <person name="Schijlen E.G.W.M."/>
            <person name="Guo X."/>
            <person name="Momin A.A."/>
            <person name="Negrao S."/>
            <person name="Al-Babili S."/>
            <person name="Gehring C."/>
            <person name="Roessner U."/>
            <person name="Jung C."/>
            <person name="Murphy K."/>
            <person name="Arold S.T."/>
            <person name="Gojobori T."/>
            <person name="van der Linden C.G."/>
            <person name="van Loo E.N."/>
            <person name="Jellen E.N."/>
            <person name="Maughan P.J."/>
            <person name="Tester M."/>
        </authorList>
    </citation>
    <scope>NUCLEOTIDE SEQUENCE [LARGE SCALE GENOMIC DNA]</scope>
    <source>
        <strain evidence="3">cv. PI 614886</strain>
    </source>
</reference>
<dbReference type="OMA" id="GFPFIRI"/>
<name>A0A803N110_CHEQI</name>
<dbReference type="InterPro" id="IPR050466">
    <property type="entry name" value="Carboxylest/Gibb_receptor"/>
</dbReference>
<dbReference type="GO" id="GO:0016787">
    <property type="term" value="F:hydrolase activity"/>
    <property type="evidence" value="ECO:0007669"/>
    <property type="project" value="InterPro"/>
</dbReference>
<accession>A0A803N110</accession>
<evidence type="ECO:0000313" key="4">
    <source>
        <dbReference type="Proteomes" id="UP000596660"/>
    </source>
</evidence>
<dbReference type="Proteomes" id="UP000596660">
    <property type="component" value="Unplaced"/>
</dbReference>
<dbReference type="Gene3D" id="3.40.50.1820">
    <property type="entry name" value="alpha/beta hydrolase"/>
    <property type="match status" value="1"/>
</dbReference>
<dbReference type="PANTHER" id="PTHR23024:SF551">
    <property type="entry name" value="2-HYDROXYISOFLAVANONE DEHYDRATASE-LIKE"/>
    <property type="match status" value="1"/>
</dbReference>
<dbReference type="Gramene" id="AUR62038644-RA">
    <property type="protein sequence ID" value="AUR62038644-RA:cds"/>
    <property type="gene ID" value="AUR62038644"/>
</dbReference>
<dbReference type="Pfam" id="PF07859">
    <property type="entry name" value="Abhydrolase_3"/>
    <property type="match status" value="1"/>
</dbReference>
<gene>
    <name evidence="3" type="primary">LOC110685266</name>
</gene>